<feature type="domain" description="HTH marR-type" evidence="1">
    <location>
        <begin position="127"/>
        <end position="169"/>
    </location>
</feature>
<organism evidence="3 4">
    <name type="scientific">Haloplanus vescus</name>
    <dbReference type="NCBI Taxonomy" id="555874"/>
    <lineage>
        <taxon>Archaea</taxon>
        <taxon>Methanobacteriati</taxon>
        <taxon>Methanobacteriota</taxon>
        <taxon>Stenosarchaea group</taxon>
        <taxon>Halobacteria</taxon>
        <taxon>Halobacteriales</taxon>
        <taxon>Haloferacaceae</taxon>
        <taxon>Haloplanus</taxon>
    </lineage>
</organism>
<dbReference type="GO" id="GO:0003700">
    <property type="term" value="F:DNA-binding transcription factor activity"/>
    <property type="evidence" value="ECO:0007669"/>
    <property type="project" value="InterPro"/>
</dbReference>
<evidence type="ECO:0000259" key="1">
    <source>
        <dbReference type="Pfam" id="PF12802"/>
    </source>
</evidence>
<reference evidence="3 4" key="1">
    <citation type="submission" date="2016-10" db="EMBL/GenBank/DDBJ databases">
        <authorList>
            <person name="de Groot N.N."/>
        </authorList>
    </citation>
    <scope>NUCLEOTIDE SEQUENCE [LARGE SCALE GENOMIC DNA]</scope>
    <source>
        <strain evidence="3 4">CGMCC 1.8712</strain>
    </source>
</reference>
<dbReference type="Gene3D" id="1.10.10.10">
    <property type="entry name" value="Winged helix-like DNA-binding domain superfamily/Winged helix DNA-binding domain"/>
    <property type="match status" value="2"/>
</dbReference>
<proteinExistence type="predicted"/>
<dbReference type="Pfam" id="PF24266">
    <property type="entry name" value="HTH_HVO_0163_N"/>
    <property type="match status" value="1"/>
</dbReference>
<dbReference type="InterPro" id="IPR036390">
    <property type="entry name" value="WH_DNA-bd_sf"/>
</dbReference>
<dbReference type="AlphaFoldDB" id="A0A1H3WN43"/>
<evidence type="ECO:0000313" key="3">
    <source>
        <dbReference type="EMBL" id="SDZ88221.1"/>
    </source>
</evidence>
<dbReference type="Proteomes" id="UP000236755">
    <property type="component" value="Unassembled WGS sequence"/>
</dbReference>
<accession>A0A1H3WN43</accession>
<dbReference type="InterPro" id="IPR011991">
    <property type="entry name" value="ArsR-like_HTH"/>
</dbReference>
<evidence type="ECO:0000259" key="2">
    <source>
        <dbReference type="Pfam" id="PF24266"/>
    </source>
</evidence>
<feature type="domain" description="HVO-0163 N-terminal HTH" evidence="2">
    <location>
        <begin position="45"/>
        <end position="115"/>
    </location>
</feature>
<gene>
    <name evidence="3" type="ORF">SAMN04488065_0983</name>
</gene>
<evidence type="ECO:0000313" key="4">
    <source>
        <dbReference type="Proteomes" id="UP000236755"/>
    </source>
</evidence>
<protein>
    <submittedName>
        <fullName evidence="3">Predicted transcriptional regulator, containsd two HTH domains</fullName>
    </submittedName>
</protein>
<sequence>MPDGDRERGVDAEKRATLRRFAALGAAAPFAGLSTGDARAATDGSDARDAILGYVNTTPGAHFSKLRDDLKLGTGETQHHLRRLLDDDILVSRRDGDYRRFFVADRFSTFEQVALGYLRRETPRGMILALLRHPTASGSDVARALDVSRATVSTYASQLEEAGLLDRTDGYEIARPETVITLLVRYADSFDDETRDFAADADTLLRYEP</sequence>
<dbReference type="InterPro" id="IPR000835">
    <property type="entry name" value="HTH_MarR-typ"/>
</dbReference>
<keyword evidence="4" id="KW-1185">Reference proteome</keyword>
<dbReference type="InterPro" id="IPR056504">
    <property type="entry name" value="HTH_HVO_0163_N"/>
</dbReference>
<name>A0A1H3WN43_9EURY</name>
<dbReference type="OrthoDB" id="156316at2157"/>
<dbReference type="STRING" id="555874.SAMN04488065_0983"/>
<dbReference type="Pfam" id="PF12802">
    <property type="entry name" value="MarR_2"/>
    <property type="match status" value="1"/>
</dbReference>
<dbReference type="PANTHER" id="PTHR36216">
    <property type="entry name" value="TRANSCRIPTIONAL REGULATOR, TRMB"/>
    <property type="match status" value="1"/>
</dbReference>
<dbReference type="RefSeq" id="WP_092632292.1">
    <property type="nucleotide sequence ID" value="NZ_FNQT01000001.1"/>
</dbReference>
<dbReference type="EMBL" id="FNQT01000001">
    <property type="protein sequence ID" value="SDZ88221.1"/>
    <property type="molecule type" value="Genomic_DNA"/>
</dbReference>
<dbReference type="SUPFAM" id="SSF46785">
    <property type="entry name" value="Winged helix' DNA-binding domain"/>
    <property type="match status" value="2"/>
</dbReference>
<dbReference type="InterPro" id="IPR036388">
    <property type="entry name" value="WH-like_DNA-bd_sf"/>
</dbReference>
<dbReference type="CDD" id="cd00090">
    <property type="entry name" value="HTH_ARSR"/>
    <property type="match status" value="1"/>
</dbReference>
<dbReference type="PANTHER" id="PTHR36216:SF1">
    <property type="entry name" value="HTH ARSR-TYPE DOMAIN-CONTAINING PROTEIN"/>
    <property type="match status" value="1"/>
</dbReference>